<dbReference type="InterPro" id="IPR036318">
    <property type="entry name" value="FAD-bd_PCMH-like_sf"/>
</dbReference>
<name>A0A6A2WIX7_HIBSY</name>
<feature type="signal peptide" evidence="13">
    <location>
        <begin position="1"/>
        <end position="27"/>
    </location>
</feature>
<keyword evidence="9" id="KW-0274">FAD</keyword>
<dbReference type="Gene3D" id="3.40.462.20">
    <property type="match status" value="1"/>
</dbReference>
<feature type="domain" description="FAD-binding PCMH-type" evidence="14">
    <location>
        <begin position="78"/>
        <end position="252"/>
    </location>
</feature>
<evidence type="ECO:0000256" key="3">
    <source>
        <dbReference type="ARBA" id="ARBA00005466"/>
    </source>
</evidence>
<dbReference type="GO" id="GO:0071949">
    <property type="term" value="F:FAD binding"/>
    <property type="evidence" value="ECO:0007669"/>
    <property type="project" value="InterPro"/>
</dbReference>
<organism evidence="15 16">
    <name type="scientific">Hibiscus syriacus</name>
    <name type="common">Rose of Sharon</name>
    <dbReference type="NCBI Taxonomy" id="106335"/>
    <lineage>
        <taxon>Eukaryota</taxon>
        <taxon>Viridiplantae</taxon>
        <taxon>Streptophyta</taxon>
        <taxon>Embryophyta</taxon>
        <taxon>Tracheophyta</taxon>
        <taxon>Spermatophyta</taxon>
        <taxon>Magnoliopsida</taxon>
        <taxon>eudicotyledons</taxon>
        <taxon>Gunneridae</taxon>
        <taxon>Pentapetalae</taxon>
        <taxon>rosids</taxon>
        <taxon>malvids</taxon>
        <taxon>Malvales</taxon>
        <taxon>Malvaceae</taxon>
        <taxon>Malvoideae</taxon>
        <taxon>Hibiscus</taxon>
    </lineage>
</organism>
<dbReference type="InterPro" id="IPR016166">
    <property type="entry name" value="FAD-bd_PCMH"/>
</dbReference>
<keyword evidence="4" id="KW-0134">Cell wall</keyword>
<dbReference type="Gene3D" id="3.30.43.10">
    <property type="entry name" value="Uridine Diphospho-n-acetylenolpyruvylglucosamine Reductase, domain 2"/>
    <property type="match status" value="1"/>
</dbReference>
<dbReference type="FunFam" id="3.30.43.10:FF:000004">
    <property type="entry name" value="Berberine bridge enzyme-like 15"/>
    <property type="match status" value="1"/>
</dbReference>
<evidence type="ECO:0000256" key="13">
    <source>
        <dbReference type="SAM" id="SignalP"/>
    </source>
</evidence>
<dbReference type="InterPro" id="IPR016169">
    <property type="entry name" value="FAD-bd_PCMH_sub2"/>
</dbReference>
<dbReference type="PANTHER" id="PTHR32448">
    <property type="entry name" value="OS08G0158400 PROTEIN"/>
    <property type="match status" value="1"/>
</dbReference>
<evidence type="ECO:0000256" key="4">
    <source>
        <dbReference type="ARBA" id="ARBA00022512"/>
    </source>
</evidence>
<gene>
    <name evidence="15" type="ORF">F3Y22_tig00116965pilonHSYRG00096</name>
</gene>
<evidence type="ECO:0000256" key="6">
    <source>
        <dbReference type="ARBA" id="ARBA00022630"/>
    </source>
</evidence>
<dbReference type="SUPFAM" id="SSF56176">
    <property type="entry name" value="FAD-binding/transporter-associated domain-like"/>
    <property type="match status" value="1"/>
</dbReference>
<evidence type="ECO:0000256" key="9">
    <source>
        <dbReference type="ARBA" id="ARBA00022827"/>
    </source>
</evidence>
<dbReference type="Pfam" id="PF01565">
    <property type="entry name" value="FAD_binding_4"/>
    <property type="match status" value="1"/>
</dbReference>
<comment type="caution">
    <text evidence="15">The sequence shown here is derived from an EMBL/GenBank/DDBJ whole genome shotgun (WGS) entry which is preliminary data.</text>
</comment>
<feature type="chain" id="PRO_5025349786" evidence="13">
    <location>
        <begin position="28"/>
        <end position="533"/>
    </location>
</feature>
<keyword evidence="8" id="KW-0547">Nucleotide-binding</keyword>
<comment type="cofactor">
    <cofactor evidence="1">
        <name>FAD</name>
        <dbReference type="ChEBI" id="CHEBI:57692"/>
    </cofactor>
</comment>
<keyword evidence="5" id="KW-0964">Secreted</keyword>
<protein>
    <submittedName>
        <fullName evidence="15">Reticuline oxidase</fullName>
    </submittedName>
</protein>
<dbReference type="InterPro" id="IPR006094">
    <property type="entry name" value="Oxid_FAD_bind_N"/>
</dbReference>
<evidence type="ECO:0000313" key="16">
    <source>
        <dbReference type="Proteomes" id="UP000436088"/>
    </source>
</evidence>
<dbReference type="InterPro" id="IPR016167">
    <property type="entry name" value="FAD-bd_PCMH_sub1"/>
</dbReference>
<comment type="similarity">
    <text evidence="3">Belongs to the oxygen-dependent FAD-linked oxidoreductase family.</text>
</comment>
<dbReference type="Gene3D" id="3.30.465.10">
    <property type="match status" value="1"/>
</dbReference>
<dbReference type="Pfam" id="PF08031">
    <property type="entry name" value="BBE"/>
    <property type="match status" value="1"/>
</dbReference>
<dbReference type="PROSITE" id="PS51387">
    <property type="entry name" value="FAD_PCMH"/>
    <property type="match status" value="1"/>
</dbReference>
<sequence>MNYPNSSILPFIALSLLLLSSWLPCRATSHSSSLVDNFLRCLSNRSAPLLESVYTRTNPSFESVLQARIRNRRFLTYQTPKPVAIVAPKHVSHVQATVVCAKDNGLQIRIRSGGHDFEGLSYTSNITFLVLDMFNLQSIKVDVNNEVAYVQAGVTLGELYYKIAYESGVHAFPAGICTTLGVGGHFTGGGYGNMMRKYGLSVDNVLDVEVVDITGNILNRTTMGEDLFWAIRGGGGESFAVIVAWKIKLVRVPEKVTVFNVPFTLEQGATDVAFKWQQVAPKLDENLFIRLQSSVVNGSILINFIGFFLEESDKLIPLMNQTFPELNLTKTDCIETSWIESVLYWAGFPTGTSVVALLNTTHGTQYYTKIKSDYVKTVISKQDLDTVWKLLIDLANSTSASVSMNWNPYGGKMSQIPESDTPFPHRSGNLFLIQYVVYWTEEGSNVTNHNIDRVRYMHYQMSPFVSKMPREAFLNYRDNDIGSTASDRTNIGDALIYGPKYFKDNFQRLMMVKAKVDPDNFFKNEQSIPPMIK</sequence>
<evidence type="ECO:0000256" key="7">
    <source>
        <dbReference type="ARBA" id="ARBA00022729"/>
    </source>
</evidence>
<dbReference type="AlphaFoldDB" id="A0A6A2WIX7"/>
<keyword evidence="6" id="KW-0285">Flavoprotein</keyword>
<proteinExistence type="inferred from homology"/>
<evidence type="ECO:0000256" key="1">
    <source>
        <dbReference type="ARBA" id="ARBA00001974"/>
    </source>
</evidence>
<evidence type="ECO:0000256" key="2">
    <source>
        <dbReference type="ARBA" id="ARBA00004191"/>
    </source>
</evidence>
<evidence type="ECO:0000259" key="14">
    <source>
        <dbReference type="PROSITE" id="PS51387"/>
    </source>
</evidence>
<keyword evidence="12" id="KW-0325">Glycoprotein</keyword>
<evidence type="ECO:0000313" key="15">
    <source>
        <dbReference type="EMBL" id="KAE8658888.1"/>
    </source>
</evidence>
<keyword evidence="10" id="KW-0560">Oxidoreductase</keyword>
<dbReference type="EMBL" id="VEPZ02001739">
    <property type="protein sequence ID" value="KAE8658888.1"/>
    <property type="molecule type" value="Genomic_DNA"/>
</dbReference>
<accession>A0A6A2WIX7</accession>
<comment type="subcellular location">
    <subcellularLocation>
        <location evidence="2">Secreted</location>
        <location evidence="2">Cell wall</location>
    </subcellularLocation>
</comment>
<dbReference type="GO" id="GO:0016491">
    <property type="term" value="F:oxidoreductase activity"/>
    <property type="evidence" value="ECO:0007669"/>
    <property type="project" value="UniProtKB-KW"/>
</dbReference>
<evidence type="ECO:0000256" key="12">
    <source>
        <dbReference type="ARBA" id="ARBA00023180"/>
    </source>
</evidence>
<evidence type="ECO:0000256" key="5">
    <source>
        <dbReference type="ARBA" id="ARBA00022525"/>
    </source>
</evidence>
<keyword evidence="7 13" id="KW-0732">Signal</keyword>
<keyword evidence="11" id="KW-1015">Disulfide bond</keyword>
<keyword evidence="16" id="KW-1185">Reference proteome</keyword>
<dbReference type="Proteomes" id="UP000436088">
    <property type="component" value="Unassembled WGS sequence"/>
</dbReference>
<evidence type="ECO:0000256" key="8">
    <source>
        <dbReference type="ARBA" id="ARBA00022741"/>
    </source>
</evidence>
<evidence type="ECO:0000256" key="10">
    <source>
        <dbReference type="ARBA" id="ARBA00023002"/>
    </source>
</evidence>
<dbReference type="OrthoDB" id="407275at2759"/>
<reference evidence="15" key="1">
    <citation type="submission" date="2019-09" db="EMBL/GenBank/DDBJ databases">
        <title>Draft genome information of white flower Hibiscus syriacus.</title>
        <authorList>
            <person name="Kim Y.-M."/>
        </authorList>
    </citation>
    <scope>NUCLEOTIDE SEQUENCE [LARGE SCALE GENOMIC DNA]</scope>
    <source>
        <strain evidence="15">YM2019G1</strain>
    </source>
</reference>
<dbReference type="InterPro" id="IPR012951">
    <property type="entry name" value="BBE"/>
</dbReference>
<evidence type="ECO:0000256" key="11">
    <source>
        <dbReference type="ARBA" id="ARBA00023157"/>
    </source>
</evidence>